<evidence type="ECO:0000313" key="3">
    <source>
        <dbReference type="EMBL" id="CAF1501501.1"/>
    </source>
</evidence>
<proteinExistence type="predicted"/>
<dbReference type="EMBL" id="CAJNOL010002448">
    <property type="protein sequence ID" value="CAF1501501.1"/>
    <property type="molecule type" value="Genomic_DNA"/>
</dbReference>
<reference evidence="3" key="1">
    <citation type="submission" date="2021-02" db="EMBL/GenBank/DDBJ databases">
        <authorList>
            <person name="Nowell W R."/>
        </authorList>
    </citation>
    <scope>NUCLEOTIDE SEQUENCE</scope>
</reference>
<gene>
    <name evidence="3" type="ORF">JXQ802_LOCUS40450</name>
    <name evidence="2" type="ORF">PYM288_LOCUS25896</name>
</gene>
<evidence type="ECO:0000313" key="4">
    <source>
        <dbReference type="Proteomes" id="UP000663870"/>
    </source>
</evidence>
<protein>
    <submittedName>
        <fullName evidence="3">Uncharacterized protein</fullName>
    </submittedName>
</protein>
<feature type="compositionally biased region" description="Polar residues" evidence="1">
    <location>
        <begin position="23"/>
        <end position="38"/>
    </location>
</feature>
<comment type="caution">
    <text evidence="3">The sequence shown here is derived from an EMBL/GenBank/DDBJ whole genome shotgun (WGS) entry which is preliminary data.</text>
</comment>
<feature type="region of interest" description="Disordered" evidence="1">
    <location>
        <begin position="1"/>
        <end position="38"/>
    </location>
</feature>
<dbReference type="Proteomes" id="UP000663870">
    <property type="component" value="Unassembled WGS sequence"/>
</dbReference>
<feature type="non-terminal residue" evidence="3">
    <location>
        <position position="129"/>
    </location>
</feature>
<feature type="region of interest" description="Disordered" evidence="1">
    <location>
        <begin position="57"/>
        <end position="96"/>
    </location>
</feature>
<evidence type="ECO:0000313" key="2">
    <source>
        <dbReference type="EMBL" id="CAF1221497.1"/>
    </source>
</evidence>
<dbReference type="AlphaFoldDB" id="A0A815T1I8"/>
<feature type="compositionally biased region" description="Basic residues" evidence="1">
    <location>
        <begin position="72"/>
        <end position="81"/>
    </location>
</feature>
<name>A0A815T1I8_9BILA</name>
<dbReference type="Proteomes" id="UP000663854">
    <property type="component" value="Unassembled WGS sequence"/>
</dbReference>
<dbReference type="EMBL" id="CAJNOH010001474">
    <property type="protein sequence ID" value="CAF1221497.1"/>
    <property type="molecule type" value="Genomic_DNA"/>
</dbReference>
<organism evidence="3 4">
    <name type="scientific">Rotaria sordida</name>
    <dbReference type="NCBI Taxonomy" id="392033"/>
    <lineage>
        <taxon>Eukaryota</taxon>
        <taxon>Metazoa</taxon>
        <taxon>Spiralia</taxon>
        <taxon>Gnathifera</taxon>
        <taxon>Rotifera</taxon>
        <taxon>Eurotatoria</taxon>
        <taxon>Bdelloidea</taxon>
        <taxon>Philodinida</taxon>
        <taxon>Philodinidae</taxon>
        <taxon>Rotaria</taxon>
    </lineage>
</organism>
<sequence>MSRPTVHVERILRSKNSTEETSDGSMNPSLDLYNTSSTSMFRTTPTKLYNHTLLQVRPQQQPRQQHQQLRQQRQRQHRRQQLRQQPQRQRQLQQLRQKLQRQRQRLLRQQLQLQQQLQQQQLRRRQLQL</sequence>
<accession>A0A815T1I8</accession>
<evidence type="ECO:0000256" key="1">
    <source>
        <dbReference type="SAM" id="MobiDB-lite"/>
    </source>
</evidence>
<keyword evidence="4" id="KW-1185">Reference proteome</keyword>
<feature type="compositionally biased region" description="Low complexity" evidence="1">
    <location>
        <begin position="82"/>
        <end position="96"/>
    </location>
</feature>
<feature type="compositionally biased region" description="Basic and acidic residues" evidence="1">
    <location>
        <begin position="1"/>
        <end position="18"/>
    </location>
</feature>
<feature type="compositionally biased region" description="Low complexity" evidence="1">
    <location>
        <begin position="57"/>
        <end position="71"/>
    </location>
</feature>